<feature type="compositionally biased region" description="Low complexity" evidence="1">
    <location>
        <begin position="17"/>
        <end position="37"/>
    </location>
</feature>
<dbReference type="AlphaFoldDB" id="A0A8H6F0W3"/>
<gene>
    <name evidence="2" type="ORF">FOB64_005348</name>
</gene>
<evidence type="ECO:0000313" key="2">
    <source>
        <dbReference type="EMBL" id="KAF6063724.1"/>
    </source>
</evidence>
<dbReference type="Proteomes" id="UP000536275">
    <property type="component" value="Unassembled WGS sequence"/>
</dbReference>
<sequence length="105" mass="11604">MSATFIIPQSIREISANSTTINETTSNPTSNTPSTTYTELPAQGYLARISNLPAVSAINGMISSFPVVKIFTSNAVPILVARQERKKKEEMERLAEYQKKLNMPQ</sequence>
<accession>A0A8H6F0W3</accession>
<dbReference type="EMBL" id="JABWAD010000060">
    <property type="protein sequence ID" value="KAF6063724.1"/>
    <property type="molecule type" value="Genomic_DNA"/>
</dbReference>
<proteinExistence type="predicted"/>
<evidence type="ECO:0000313" key="3">
    <source>
        <dbReference type="Proteomes" id="UP000536275"/>
    </source>
</evidence>
<comment type="caution">
    <text evidence="2">The sequence shown here is derived from an EMBL/GenBank/DDBJ whole genome shotgun (WGS) entry which is preliminary data.</text>
</comment>
<evidence type="ECO:0000256" key="1">
    <source>
        <dbReference type="SAM" id="MobiDB-lite"/>
    </source>
</evidence>
<name>A0A8H6F0W3_CANAX</name>
<feature type="region of interest" description="Disordered" evidence="1">
    <location>
        <begin position="16"/>
        <end position="37"/>
    </location>
</feature>
<reference evidence="2 3" key="1">
    <citation type="submission" date="2020-03" db="EMBL/GenBank/DDBJ databases">
        <title>FDA dAtabase for Regulatory Grade micrObial Sequences (FDA-ARGOS): Supporting development and validation of Infectious Disease Dx tests.</title>
        <authorList>
            <person name="Campos J."/>
            <person name="Goldberg B."/>
            <person name="Tallon L."/>
            <person name="Sadzewicz L."/>
            <person name="Vavikolanu K."/>
            <person name="Mehta A."/>
            <person name="Aluvathingal J."/>
            <person name="Nadendla S."/>
            <person name="Nandy P."/>
            <person name="Geyer C."/>
            <person name="Yan Y."/>
            <person name="Sichtig H."/>
        </authorList>
    </citation>
    <scope>NUCLEOTIDE SEQUENCE [LARGE SCALE GENOMIC DNA]</scope>
    <source>
        <strain evidence="2 3">FDAARGOS_656</strain>
    </source>
</reference>
<organism evidence="2 3">
    <name type="scientific">Candida albicans</name>
    <name type="common">Yeast</name>
    <dbReference type="NCBI Taxonomy" id="5476"/>
    <lineage>
        <taxon>Eukaryota</taxon>
        <taxon>Fungi</taxon>
        <taxon>Dikarya</taxon>
        <taxon>Ascomycota</taxon>
        <taxon>Saccharomycotina</taxon>
        <taxon>Pichiomycetes</taxon>
        <taxon>Debaryomycetaceae</taxon>
        <taxon>Candida/Lodderomyces clade</taxon>
        <taxon>Candida</taxon>
    </lineage>
</organism>
<protein>
    <submittedName>
        <fullName evidence="2">Uncharacterized protein</fullName>
    </submittedName>
</protein>